<comment type="caution">
    <text evidence="1">The sequence shown here is derived from an EMBL/GenBank/DDBJ whole genome shotgun (WGS) entry which is preliminary data.</text>
</comment>
<sequence>MGLHEALYRPLSRKERSIGTRNTVTVVQSDVQPQSLRIDDLAYLANVPSRTIRFYNTQDTLISIMHRRLVYQDS</sequence>
<keyword evidence="2" id="KW-1185">Reference proteome</keyword>
<accession>A0A401ZWE2</accession>
<dbReference type="EMBL" id="BIFR01000001">
    <property type="protein sequence ID" value="GCE11122.1"/>
    <property type="molecule type" value="Genomic_DNA"/>
</dbReference>
<evidence type="ECO:0000313" key="2">
    <source>
        <dbReference type="Proteomes" id="UP000287352"/>
    </source>
</evidence>
<dbReference type="AlphaFoldDB" id="A0A401ZWE2"/>
<reference evidence="2" key="1">
    <citation type="submission" date="2018-12" db="EMBL/GenBank/DDBJ databases">
        <title>Tengunoibacter tsumagoiensis gen. nov., sp. nov., Dictyobacter kobayashii sp. nov., D. alpinus sp. nov., and D. joshuensis sp. nov. and description of Dictyobacteraceae fam. nov. within the order Ktedonobacterales isolated from Tengu-no-mugimeshi.</title>
        <authorList>
            <person name="Wang C.M."/>
            <person name="Zheng Y."/>
            <person name="Sakai Y."/>
            <person name="Toyoda A."/>
            <person name="Minakuchi Y."/>
            <person name="Abe K."/>
            <person name="Yokota A."/>
            <person name="Yabe S."/>
        </authorList>
    </citation>
    <scope>NUCLEOTIDE SEQUENCE [LARGE SCALE GENOMIC DNA]</scope>
    <source>
        <strain evidence="2">Uno3</strain>
    </source>
</reference>
<evidence type="ECO:0008006" key="3">
    <source>
        <dbReference type="Google" id="ProtNLM"/>
    </source>
</evidence>
<name>A0A401ZWE2_9CHLR</name>
<dbReference type="Proteomes" id="UP000287352">
    <property type="component" value="Unassembled WGS sequence"/>
</dbReference>
<protein>
    <recommendedName>
        <fullName evidence="3">HTH merR-type domain-containing protein</fullName>
    </recommendedName>
</protein>
<evidence type="ECO:0000313" key="1">
    <source>
        <dbReference type="EMBL" id="GCE11122.1"/>
    </source>
</evidence>
<organism evidence="1 2">
    <name type="scientific">Tengunoibacter tsumagoiensis</name>
    <dbReference type="NCBI Taxonomy" id="2014871"/>
    <lineage>
        <taxon>Bacteria</taxon>
        <taxon>Bacillati</taxon>
        <taxon>Chloroflexota</taxon>
        <taxon>Ktedonobacteria</taxon>
        <taxon>Ktedonobacterales</taxon>
        <taxon>Dictyobacteraceae</taxon>
        <taxon>Tengunoibacter</taxon>
    </lineage>
</organism>
<proteinExistence type="predicted"/>
<gene>
    <name evidence="1" type="ORF">KTT_09810</name>
</gene>